<name>A0A226E754_FOLCA</name>
<evidence type="ECO:0000313" key="5">
    <source>
        <dbReference type="Proteomes" id="UP000198287"/>
    </source>
</evidence>
<reference evidence="4 5" key="1">
    <citation type="submission" date="2015-12" db="EMBL/GenBank/DDBJ databases">
        <title>The genome of Folsomia candida.</title>
        <authorList>
            <person name="Faddeeva A."/>
            <person name="Derks M.F."/>
            <person name="Anvar Y."/>
            <person name="Smit S."/>
            <person name="Van Straalen N."/>
            <person name="Roelofs D."/>
        </authorList>
    </citation>
    <scope>NUCLEOTIDE SEQUENCE [LARGE SCALE GENOMIC DNA]</scope>
    <source>
        <strain evidence="4 5">VU population</strain>
        <tissue evidence="4">Whole body</tissue>
    </source>
</reference>
<feature type="domain" description="CUB" evidence="3">
    <location>
        <begin position="1"/>
        <end position="108"/>
    </location>
</feature>
<dbReference type="Gene3D" id="2.60.120.290">
    <property type="entry name" value="Spermadhesin, CUB domain"/>
    <property type="match status" value="1"/>
</dbReference>
<protein>
    <submittedName>
        <fullName evidence="4">Cubilin</fullName>
    </submittedName>
</protein>
<evidence type="ECO:0000313" key="4">
    <source>
        <dbReference type="EMBL" id="OXA53422.1"/>
    </source>
</evidence>
<dbReference type="EMBL" id="LNIX01000005">
    <property type="protein sequence ID" value="OXA53422.1"/>
    <property type="molecule type" value="Genomic_DNA"/>
</dbReference>
<comment type="caution">
    <text evidence="2">Lacks conserved residue(s) required for the propagation of feature annotation.</text>
</comment>
<keyword evidence="1" id="KW-1015">Disulfide bond</keyword>
<comment type="caution">
    <text evidence="4">The sequence shown here is derived from an EMBL/GenBank/DDBJ whole genome shotgun (WGS) entry which is preliminary data.</text>
</comment>
<dbReference type="AlphaFoldDB" id="A0A226E754"/>
<organism evidence="4 5">
    <name type="scientific">Folsomia candida</name>
    <name type="common">Springtail</name>
    <dbReference type="NCBI Taxonomy" id="158441"/>
    <lineage>
        <taxon>Eukaryota</taxon>
        <taxon>Metazoa</taxon>
        <taxon>Ecdysozoa</taxon>
        <taxon>Arthropoda</taxon>
        <taxon>Hexapoda</taxon>
        <taxon>Collembola</taxon>
        <taxon>Entomobryomorpha</taxon>
        <taxon>Isotomoidea</taxon>
        <taxon>Isotomidae</taxon>
        <taxon>Proisotominae</taxon>
        <taxon>Folsomia</taxon>
    </lineage>
</organism>
<accession>A0A226E754</accession>
<proteinExistence type="predicted"/>
<gene>
    <name evidence="4" type="ORF">Fcan01_11181</name>
</gene>
<evidence type="ECO:0000256" key="2">
    <source>
        <dbReference type="PROSITE-ProRule" id="PRU00059"/>
    </source>
</evidence>
<dbReference type="SMART" id="SM00042">
    <property type="entry name" value="CUB"/>
    <property type="match status" value="1"/>
</dbReference>
<dbReference type="Proteomes" id="UP000198287">
    <property type="component" value="Unassembled WGS sequence"/>
</dbReference>
<dbReference type="SUPFAM" id="SSF49854">
    <property type="entry name" value="Spermadhesin, CUB domain"/>
    <property type="match status" value="1"/>
</dbReference>
<evidence type="ECO:0000259" key="3">
    <source>
        <dbReference type="PROSITE" id="PS01180"/>
    </source>
</evidence>
<dbReference type="Pfam" id="PF00431">
    <property type="entry name" value="CUB"/>
    <property type="match status" value="1"/>
</dbReference>
<dbReference type="PROSITE" id="PS01180">
    <property type="entry name" value="CUB"/>
    <property type="match status" value="1"/>
</dbReference>
<evidence type="ECO:0000256" key="1">
    <source>
        <dbReference type="ARBA" id="ARBA00023157"/>
    </source>
</evidence>
<dbReference type="InterPro" id="IPR000859">
    <property type="entry name" value="CUB_dom"/>
</dbReference>
<dbReference type="InterPro" id="IPR035914">
    <property type="entry name" value="Sperma_CUB_dom_sf"/>
</dbReference>
<dbReference type="CDD" id="cd00041">
    <property type="entry name" value="CUB"/>
    <property type="match status" value="1"/>
</dbReference>
<keyword evidence="5" id="KW-1185">Reference proteome</keyword>
<sequence>MNPRDVVKIQSSNVDLNIPYLPNDACTWRFIGRECTISAECPCFDVSPSFNCIEDYLKILDLPYYHQKFCGITKPNGPYRASTDVFSIRFRSNGGVSAKGFVCFVQCTAPGESEFSIADAALLACSNF</sequence>